<gene>
    <name evidence="4" type="ORF">FLM9_1264</name>
</gene>
<dbReference type="EMBL" id="FITM01000140">
    <property type="protein sequence ID" value="CZB20490.1"/>
    <property type="molecule type" value="Genomic_DNA"/>
</dbReference>
<dbReference type="RefSeq" id="WP_081340240.1">
    <property type="nucleotide sequence ID" value="NZ_FITM01000140.1"/>
</dbReference>
<dbReference type="PANTHER" id="PTHR30535:SF4">
    <property type="entry name" value="HEMIN-BINDING PERIPLASMIC PROTEIN HMUT"/>
    <property type="match status" value="1"/>
</dbReference>
<protein>
    <submittedName>
        <fullName evidence="4">Periplasmic hemin-binding protein</fullName>
    </submittedName>
</protein>
<evidence type="ECO:0000256" key="2">
    <source>
        <dbReference type="ARBA" id="ARBA00022729"/>
    </source>
</evidence>
<dbReference type="InterPro" id="IPR054828">
    <property type="entry name" value="Vit_B12_bind_prot"/>
</dbReference>
<evidence type="ECO:0000256" key="1">
    <source>
        <dbReference type="ARBA" id="ARBA00008814"/>
    </source>
</evidence>
<keyword evidence="2" id="KW-0732">Signal</keyword>
<keyword evidence="5" id="KW-1185">Reference proteome</keyword>
<dbReference type="AlphaFoldDB" id="A0A161KFQ6"/>
<dbReference type="OrthoDB" id="418958at2"/>
<dbReference type="InterPro" id="IPR002491">
    <property type="entry name" value="ABC_transptr_periplasmic_BD"/>
</dbReference>
<evidence type="ECO:0000259" key="3">
    <source>
        <dbReference type="PROSITE" id="PS50983"/>
    </source>
</evidence>
<evidence type="ECO:0000313" key="4">
    <source>
        <dbReference type="EMBL" id="CZB20490.1"/>
    </source>
</evidence>
<feature type="domain" description="Fe/B12 periplasmic-binding" evidence="3">
    <location>
        <begin position="53"/>
        <end position="308"/>
    </location>
</feature>
<dbReference type="Pfam" id="PF01497">
    <property type="entry name" value="Peripla_BP_2"/>
    <property type="match status" value="1"/>
</dbReference>
<reference evidence="5" key="1">
    <citation type="submission" date="2016-02" db="EMBL/GenBank/DDBJ databases">
        <authorList>
            <person name="liu f."/>
        </authorList>
    </citation>
    <scope>NUCLEOTIDE SEQUENCE [LARGE SCALE GENOMIC DNA]</scope>
</reference>
<sequence length="314" mass="33025">MALPQFLNMTFRNKAIASPWRQLRASQFMTAAVAAMAGFLLHWPAQAQDLTRRIVVAGGDLTEIVFALDAEDQLVGVDQTSTWPPQAQDLPQIGYVRRLSAEGVLSLDPDLLIAAHDAGPDVALRQLRQAGVLVVQAPDVDGADGVVAKIDLVGEILNREDDAQALAAQFQADLAAVQTKVATLTRQPRVLFILSIAGNAPIVGGRDTSADDIIRLAGATNAAAAVSGYKPISREAILAAQPDVLLLMDRHAETFGGATAILSRPEFALTPAGQAGHAVTMDGLLLLGFGPRTPQAVAQLVRALQPQAAVEAGF</sequence>
<comment type="similarity">
    <text evidence="1">Belongs to the bacterial solute-binding protein 8 family.</text>
</comment>
<dbReference type="Gene3D" id="3.40.50.1980">
    <property type="entry name" value="Nitrogenase molybdenum iron protein domain"/>
    <property type="match status" value="2"/>
</dbReference>
<name>A0A161KFQ6_9SYNE</name>
<dbReference type="PANTHER" id="PTHR30535">
    <property type="entry name" value="VITAMIN B12-BINDING PROTEIN"/>
    <property type="match status" value="1"/>
</dbReference>
<dbReference type="NCBIfam" id="NF038402">
    <property type="entry name" value="TroA_like"/>
    <property type="match status" value="1"/>
</dbReference>
<dbReference type="Proteomes" id="UP000182631">
    <property type="component" value="Unassembled WGS sequence"/>
</dbReference>
<accession>A0A161KFQ6</accession>
<dbReference type="InterPro" id="IPR050902">
    <property type="entry name" value="ABC_Transporter_SBP"/>
</dbReference>
<dbReference type="SUPFAM" id="SSF53807">
    <property type="entry name" value="Helical backbone' metal receptor"/>
    <property type="match status" value="1"/>
</dbReference>
<proteinExistence type="inferred from homology"/>
<dbReference type="PROSITE" id="PS50983">
    <property type="entry name" value="FE_B12_PBP"/>
    <property type="match status" value="1"/>
</dbReference>
<organism evidence="4 5">
    <name type="scientific">Candidatus Synechococcus spongiarum</name>
    <dbReference type="NCBI Taxonomy" id="431041"/>
    <lineage>
        <taxon>Bacteria</taxon>
        <taxon>Bacillati</taxon>
        <taxon>Cyanobacteriota</taxon>
        <taxon>Cyanophyceae</taxon>
        <taxon>Synechococcales</taxon>
        <taxon>Synechococcaceae</taxon>
        <taxon>Synechococcus</taxon>
    </lineage>
</organism>
<evidence type="ECO:0000313" key="5">
    <source>
        <dbReference type="Proteomes" id="UP000182631"/>
    </source>
</evidence>